<gene>
    <name evidence="1" type="primary">mobD</name>
</gene>
<organism evidence="1">
    <name type="scientific">Aeromonas salmonicida subsp. salmonicida</name>
    <dbReference type="NCBI Taxonomy" id="29491"/>
    <lineage>
        <taxon>Bacteria</taxon>
        <taxon>Pseudomonadati</taxon>
        <taxon>Pseudomonadota</taxon>
        <taxon>Gammaproteobacteria</taxon>
        <taxon>Aeromonadales</taxon>
        <taxon>Aeromonadaceae</taxon>
        <taxon>Aeromonas</taxon>
    </lineage>
</organism>
<name>A0A151KEM0_AERSS</name>
<keyword evidence="1" id="KW-0614">Plasmid</keyword>
<reference evidence="1" key="1">
    <citation type="journal article" date="2017" name="Front. Genet.">
        <title>The Role for the Small Cryptic Plasmids As Moldable Vectors for Genetic Innovation in Aeromonas salmonicida subsp. salmonicida.</title>
        <authorList>
            <person name="Attere S.A."/>
            <person name="Vincent A.T."/>
            <person name="Paccaud M."/>
            <person name="Frenette M."/>
            <person name="Charette S.J."/>
        </authorList>
    </citation>
    <scope>NUCLEOTIDE SEQUENCE</scope>
    <source>
        <strain evidence="1">2004-208</strain>
        <plasmid evidence="1">pAsaXI</plasmid>
    </source>
</reference>
<dbReference type="EMBL" id="MF621617">
    <property type="protein sequence ID" value="AVE26303.1"/>
    <property type="molecule type" value="Genomic_DNA"/>
</dbReference>
<geneLocation type="plasmid" evidence="1">
    <name>pAsaXI</name>
</geneLocation>
<protein>
    <submittedName>
        <fullName evidence="1">Putative mobD protein</fullName>
    </submittedName>
</protein>
<accession>A0A151KEM0</accession>
<evidence type="ECO:0000313" key="1">
    <source>
        <dbReference type="EMBL" id="AVE26303.1"/>
    </source>
</evidence>
<dbReference type="AlphaFoldDB" id="A0A151KEM0"/>
<dbReference type="RefSeq" id="WP_005321781.1">
    <property type="nucleotide sequence ID" value="NZ_CDDW01000046.1"/>
</dbReference>
<proteinExistence type="predicted"/>
<sequence>MTELERVLLAKLEQIEQRHEQQTEDLRLQLQQQAHSLSALQKVCNDALRSCGKLCSDLHEEIRTLQSGVTHSNKVTSAALGSLNSSVSALNKALENLQSAQG</sequence>